<evidence type="ECO:0000313" key="11">
    <source>
        <dbReference type="EMBL" id="AGH58733.1"/>
    </source>
</evidence>
<dbReference type="GO" id="GO:0042783">
    <property type="term" value="P:symbiont-mediated evasion of host immune response"/>
    <property type="evidence" value="ECO:0007669"/>
    <property type="project" value="InterPro"/>
</dbReference>
<name>M4SQZ8_9TRYP</name>
<evidence type="ECO:0000256" key="8">
    <source>
        <dbReference type="SAM" id="MobiDB-lite"/>
    </source>
</evidence>
<dbReference type="EMBL" id="KC611302">
    <property type="protein sequence ID" value="AGH58733.1"/>
    <property type="molecule type" value="Genomic_DNA"/>
</dbReference>
<feature type="domain" description="Trypanosome variant surface glycoprotein C-terminal" evidence="10">
    <location>
        <begin position="395"/>
        <end position="490"/>
    </location>
</feature>
<dbReference type="Pfam" id="PF00913">
    <property type="entry name" value="Trypan_glycop"/>
    <property type="match status" value="1"/>
</dbReference>
<dbReference type="VEuPathDB" id="TriTrypDB:Tb427_000561500"/>
<dbReference type="Gene3D" id="3.30.1680.40">
    <property type="match status" value="1"/>
</dbReference>
<organism evidence="11">
    <name type="scientific">Trypanosoma brucei</name>
    <dbReference type="NCBI Taxonomy" id="5691"/>
    <lineage>
        <taxon>Eukaryota</taxon>
        <taxon>Discoba</taxon>
        <taxon>Euglenozoa</taxon>
        <taxon>Kinetoplastea</taxon>
        <taxon>Metakinetoplastina</taxon>
        <taxon>Trypanosomatida</taxon>
        <taxon>Trypanosomatidae</taxon>
        <taxon>Trypanosoma</taxon>
    </lineage>
</organism>
<dbReference type="VEuPathDB" id="TriTrypDB:Tb11.v5.0894"/>
<evidence type="ECO:0000256" key="2">
    <source>
        <dbReference type="ARBA" id="ARBA00004609"/>
    </source>
</evidence>
<evidence type="ECO:0000259" key="9">
    <source>
        <dbReference type="Pfam" id="PF00913"/>
    </source>
</evidence>
<evidence type="ECO:0000256" key="4">
    <source>
        <dbReference type="ARBA" id="ARBA00022622"/>
    </source>
</evidence>
<feature type="region of interest" description="Disordered" evidence="8">
    <location>
        <begin position="431"/>
        <end position="462"/>
    </location>
</feature>
<evidence type="ECO:0000256" key="6">
    <source>
        <dbReference type="ARBA" id="ARBA00023180"/>
    </source>
</evidence>
<evidence type="ECO:0000256" key="1">
    <source>
        <dbReference type="ARBA" id="ARBA00002523"/>
    </source>
</evidence>
<evidence type="ECO:0000256" key="7">
    <source>
        <dbReference type="ARBA" id="ARBA00023288"/>
    </source>
</evidence>
<keyword evidence="6" id="KW-0325">Glycoprotein</keyword>
<dbReference type="Gene3D" id="1.10.470.10">
    <property type="entry name" value="Variant Surface Glycoprotein, subunit A, domain 2"/>
    <property type="match status" value="1"/>
</dbReference>
<dbReference type="InterPro" id="IPR019609">
    <property type="entry name" value="Variant_surf_glycoprt_trypan_C"/>
</dbReference>
<keyword evidence="7" id="KW-0449">Lipoprotein</keyword>
<reference evidence="11" key="1">
    <citation type="submission" date="2013-02" db="EMBL/GenBank/DDBJ databases">
        <authorList>
            <person name="Cross G.A.M."/>
            <person name="Kim H.-S."/>
            <person name="Wickstead B."/>
        </authorList>
    </citation>
    <scope>NUCLEOTIDE SEQUENCE</scope>
    <source>
        <strain evidence="11">Lister 427</strain>
    </source>
</reference>
<comment type="subcellular location">
    <subcellularLocation>
        <location evidence="2">Cell membrane</location>
        <topology evidence="2">Lipid-anchor</topology>
        <topology evidence="2">GPI-anchor</topology>
    </subcellularLocation>
</comment>
<feature type="domain" description="Trypanosome variant surface glycoprotein A-type N-terminal" evidence="9">
    <location>
        <begin position="5"/>
        <end position="361"/>
    </location>
</feature>
<protein>
    <submittedName>
        <fullName evidence="11">Variant surface glycoprotein 713</fullName>
    </submittedName>
</protein>
<reference evidence="11" key="2">
    <citation type="journal article" date="2014" name="Mol. Biochem. Parasitol.">
        <title>Capturing the variant surface glycoprotein repertoire (the VSGnome) of Trypanosoma brucei Lister 427.</title>
        <authorList>
            <person name="Cross G.A."/>
            <person name="Kim H.S."/>
            <person name="Wickstead B."/>
        </authorList>
    </citation>
    <scope>NUCLEOTIDE SEQUENCE</scope>
    <source>
        <strain evidence="11">Lister 427</strain>
    </source>
</reference>
<keyword evidence="5" id="KW-0472">Membrane</keyword>
<proteinExistence type="predicted"/>
<keyword evidence="3" id="KW-1003">Cell membrane</keyword>
<evidence type="ECO:0000256" key="5">
    <source>
        <dbReference type="ARBA" id="ARBA00023136"/>
    </source>
</evidence>
<evidence type="ECO:0000259" key="10">
    <source>
        <dbReference type="Pfam" id="PF10659"/>
    </source>
</evidence>
<dbReference type="GO" id="GO:0005886">
    <property type="term" value="C:plasma membrane"/>
    <property type="evidence" value="ECO:0007669"/>
    <property type="project" value="UniProtKB-SubCell"/>
</dbReference>
<dbReference type="VEuPathDB" id="TriTrypDB:Tb1125.5.5510"/>
<accession>M4SQZ8</accession>
<dbReference type="SUPFAM" id="SSF58087">
    <property type="entry name" value="Variant surface glycoprotein (N-terminal domain)"/>
    <property type="match status" value="1"/>
</dbReference>
<dbReference type="GO" id="GO:0098552">
    <property type="term" value="C:side of membrane"/>
    <property type="evidence" value="ECO:0007669"/>
    <property type="project" value="UniProtKB-KW"/>
</dbReference>
<dbReference type="Pfam" id="PF10659">
    <property type="entry name" value="Trypan_glycop_C"/>
    <property type="match status" value="1"/>
</dbReference>
<evidence type="ECO:0000256" key="3">
    <source>
        <dbReference type="ARBA" id="ARBA00022475"/>
    </source>
</evidence>
<dbReference type="InterPro" id="IPR001812">
    <property type="entry name" value="Trypano_VSG_A_N_dom"/>
</dbReference>
<comment type="function">
    <text evidence="1">VSG forms a coat on the surface of the parasite. The trypanosome evades the immune response of the host by expressing a series of antigenically distinct VSGs from an estimated 1000 VSG genes.</text>
</comment>
<dbReference type="AlphaFoldDB" id="M4SQZ8"/>
<feature type="non-terminal residue" evidence="11">
    <location>
        <position position="1"/>
    </location>
</feature>
<dbReference type="Gene3D" id="3.90.150.10">
    <property type="entry name" value="Variant Surface Glycoprotein, subunit A domain 1"/>
    <property type="match status" value="1"/>
</dbReference>
<keyword evidence="4" id="KW-0336">GPI-anchor</keyword>
<sequence length="494" mass="53416">VLAPKQASADAPSIKLSTWQPVCHLEKDTRRVPARGYKAITAAIAEEQAIRSAALKVLIFAAAHTSGEERARTEALGLDTMQAAEAKRRELETTVEMALNSASTSLELTGRIEATMEVLKATHDNNNNGCLADDDRDAVTNGNTKKHGCEGTVTDVANDEDTIDDSNIGPTGYEKLTAVPGNSGVSGDSSKCGFLNRGVAGTATIISTEAPTLLSGVFKISGTDQFQRMAQVNQGTAGARQKTNILKQAYPDARKIQTVTKLAATTDEVTLLKAAITSGYVKQQLAAQLSQQQENPNSQQNDQAVTEIINSKFKTTDDTIKDLWAKIKVAEVTDVKGKLGYKKQLQNIGEETTLQATLIYYGNQNTLRIAALEAELRKSQENSAKKNQQALEEVCNAIGDKNETTCKNTSGCRFVSTNPKGTKCTLNPEAAKEAERAEASQEKKTDPKCSKHTKKDDCKSPDCKWEGTECEDSSFLVNKQLALSMATFLCVFFF</sequence>